<protein>
    <submittedName>
        <fullName evidence="1">Uncharacterized protein</fullName>
    </submittedName>
</protein>
<keyword evidence="2" id="KW-1185">Reference proteome</keyword>
<sequence length="67" mass="7450">MKAPCSKRDSDNKKLPAKPSWDIRYSKALGVKTHRARKPLLAQNESFAAIETSGAQFCRNDLSSRTA</sequence>
<dbReference type="Proteomes" id="UP001156670">
    <property type="component" value="Unassembled WGS sequence"/>
</dbReference>
<evidence type="ECO:0000313" key="1">
    <source>
        <dbReference type="EMBL" id="GLQ95028.1"/>
    </source>
</evidence>
<reference evidence="2" key="1">
    <citation type="journal article" date="2019" name="Int. J. Syst. Evol. Microbiol.">
        <title>The Global Catalogue of Microorganisms (GCM) 10K type strain sequencing project: providing services to taxonomists for standard genome sequencing and annotation.</title>
        <authorList>
            <consortium name="The Broad Institute Genomics Platform"/>
            <consortium name="The Broad Institute Genome Sequencing Center for Infectious Disease"/>
            <person name="Wu L."/>
            <person name="Ma J."/>
        </authorList>
    </citation>
    <scope>NUCLEOTIDE SEQUENCE [LARGE SCALE GENOMIC DNA]</scope>
    <source>
        <strain evidence="2">NBRC 111980</strain>
    </source>
</reference>
<organism evidence="1 2">
    <name type="scientific">Dyella acidisoli</name>
    <dbReference type="NCBI Taxonomy" id="1867834"/>
    <lineage>
        <taxon>Bacteria</taxon>
        <taxon>Pseudomonadati</taxon>
        <taxon>Pseudomonadota</taxon>
        <taxon>Gammaproteobacteria</taxon>
        <taxon>Lysobacterales</taxon>
        <taxon>Rhodanobacteraceae</taxon>
        <taxon>Dyella</taxon>
    </lineage>
</organism>
<gene>
    <name evidence="1" type="ORF">GCM10007901_39810</name>
</gene>
<proteinExistence type="predicted"/>
<accession>A0ABQ5XTW2</accession>
<comment type="caution">
    <text evidence="1">The sequence shown here is derived from an EMBL/GenBank/DDBJ whole genome shotgun (WGS) entry which is preliminary data.</text>
</comment>
<dbReference type="EMBL" id="BSOB01000053">
    <property type="protein sequence ID" value="GLQ95028.1"/>
    <property type="molecule type" value="Genomic_DNA"/>
</dbReference>
<evidence type="ECO:0000313" key="2">
    <source>
        <dbReference type="Proteomes" id="UP001156670"/>
    </source>
</evidence>
<name>A0ABQ5XTW2_9GAMM</name>